<proteinExistence type="predicted"/>
<organism evidence="2">
    <name type="scientific">Anopheles darlingi</name>
    <name type="common">Mosquito</name>
    <dbReference type="NCBI Taxonomy" id="43151"/>
    <lineage>
        <taxon>Eukaryota</taxon>
        <taxon>Metazoa</taxon>
        <taxon>Ecdysozoa</taxon>
        <taxon>Arthropoda</taxon>
        <taxon>Hexapoda</taxon>
        <taxon>Insecta</taxon>
        <taxon>Pterygota</taxon>
        <taxon>Neoptera</taxon>
        <taxon>Endopterygota</taxon>
        <taxon>Diptera</taxon>
        <taxon>Nematocera</taxon>
        <taxon>Culicoidea</taxon>
        <taxon>Culicidae</taxon>
        <taxon>Anophelinae</taxon>
        <taxon>Anopheles</taxon>
    </lineage>
</organism>
<keyword evidence="1" id="KW-0732">Signal</keyword>
<protein>
    <submittedName>
        <fullName evidence="2">Putative secreted protein</fullName>
    </submittedName>
</protein>
<evidence type="ECO:0000256" key="1">
    <source>
        <dbReference type="SAM" id="SignalP"/>
    </source>
</evidence>
<accession>A0A2M4D820</accession>
<dbReference type="AlphaFoldDB" id="A0A2M4D820"/>
<evidence type="ECO:0000313" key="2">
    <source>
        <dbReference type="EMBL" id="MBW73705.1"/>
    </source>
</evidence>
<feature type="signal peptide" evidence="1">
    <location>
        <begin position="1"/>
        <end position="25"/>
    </location>
</feature>
<dbReference type="EMBL" id="GGFL01009527">
    <property type="protein sequence ID" value="MBW73705.1"/>
    <property type="molecule type" value="Transcribed_RNA"/>
</dbReference>
<name>A0A2M4D820_ANODA</name>
<feature type="chain" id="PRO_5014785786" evidence="1">
    <location>
        <begin position="26"/>
        <end position="123"/>
    </location>
</feature>
<reference evidence="2" key="1">
    <citation type="submission" date="2018-01" db="EMBL/GenBank/DDBJ databases">
        <title>An insight into the sialome of Amazonian anophelines.</title>
        <authorList>
            <person name="Ribeiro J.M."/>
            <person name="Scarpassa V."/>
            <person name="Calvo E."/>
        </authorList>
    </citation>
    <scope>NUCLEOTIDE SEQUENCE</scope>
</reference>
<sequence>MWFSVLGNVLSVWLKLLRCYQHTHTHTHTLCPCRECRAEKGAAAVFKVARQQRVLRGFIARVVVLHTLTHKHARVRRALSTGFRVCSVKIRKISKQLVRLVKGKSSLVVGPRGRKGKRGTSSG</sequence>